<dbReference type="GO" id="GO:0042765">
    <property type="term" value="C:GPI-anchor transamidase complex"/>
    <property type="evidence" value="ECO:0007669"/>
    <property type="project" value="InterPro"/>
</dbReference>
<feature type="transmembrane region" description="Helical" evidence="10">
    <location>
        <begin position="333"/>
        <end position="355"/>
    </location>
</feature>
<evidence type="ECO:0000256" key="8">
    <source>
        <dbReference type="ARBA" id="ARBA00023136"/>
    </source>
</evidence>
<dbReference type="Proteomes" id="UP000236333">
    <property type="component" value="Unassembled WGS sequence"/>
</dbReference>
<feature type="signal peptide" evidence="11">
    <location>
        <begin position="1"/>
        <end position="16"/>
    </location>
</feature>
<evidence type="ECO:0000256" key="1">
    <source>
        <dbReference type="ARBA" id="ARBA00004477"/>
    </source>
</evidence>
<evidence type="ECO:0000256" key="2">
    <source>
        <dbReference type="ARBA" id="ARBA00004687"/>
    </source>
</evidence>
<evidence type="ECO:0000313" key="12">
    <source>
        <dbReference type="EMBL" id="PNH11203.1"/>
    </source>
</evidence>
<evidence type="ECO:0000256" key="6">
    <source>
        <dbReference type="ARBA" id="ARBA00022824"/>
    </source>
</evidence>
<comment type="subcellular location">
    <subcellularLocation>
        <location evidence="1">Endoplasmic reticulum membrane</location>
        <topology evidence="1">Multi-pass membrane protein</topology>
    </subcellularLocation>
</comment>
<evidence type="ECO:0000256" key="5">
    <source>
        <dbReference type="ARBA" id="ARBA00022692"/>
    </source>
</evidence>
<sequence length="371" mass="37717">MLLAALAGAAVRMALALSGLGEQLAWRVEVSTAANSAIELREGLALQRLGASPYTGSSCRTPPLALWLYGSSTAALPGGTAVLLPHALLNVLLDVLAAALLHRLAVLLMAPPPPPPPPPAPTPPATPTKAAKAVKSPAKSPAKASAKASAKAVAPSRPPAAATSAAAWCYLLNPLTVMAAAAGTTSSLEGLAVVTALYGSVVRRPALAALGLAAATYMSLHNVVLLVYIRLLAHSLLLALAPPLALRLGGRRPAALFAIALLSIALLKPYPSVADLGLAASLLPLLAPREASEAAGMSGPSAGLLMPASLLLLAVLGPAMLRMWLSYESANSNFYYSVSLSYGVWQVLLGARLLAAVLRSDRAARGKGRPA</sequence>
<dbReference type="EMBL" id="PGGS01000035">
    <property type="protein sequence ID" value="PNH11203.1"/>
    <property type="molecule type" value="Genomic_DNA"/>
</dbReference>
<comment type="pathway">
    <text evidence="2">Glycolipid biosynthesis; glycosylphosphatidylinositol-anchor biosynthesis.</text>
</comment>
<dbReference type="OrthoDB" id="549017at2759"/>
<dbReference type="GO" id="GO:0016255">
    <property type="term" value="P:attachment of GPI anchor to protein"/>
    <property type="evidence" value="ECO:0007669"/>
    <property type="project" value="InterPro"/>
</dbReference>
<dbReference type="PANTHER" id="PTHR13121:SF0">
    <property type="entry name" value="PHOSPHATIDYLINOSITOL GLYCAN ANCHOR BIOSYNTHESIS CLASS U PROTEIN"/>
    <property type="match status" value="1"/>
</dbReference>
<feature type="compositionally biased region" description="Pro residues" evidence="9">
    <location>
        <begin position="115"/>
        <end position="126"/>
    </location>
</feature>
<evidence type="ECO:0000313" key="13">
    <source>
        <dbReference type="Proteomes" id="UP000236333"/>
    </source>
</evidence>
<keyword evidence="7 10" id="KW-1133">Transmembrane helix</keyword>
<keyword evidence="13" id="KW-1185">Reference proteome</keyword>
<reference evidence="12 13" key="1">
    <citation type="journal article" date="2017" name="Mol. Biol. Evol.">
        <title>The 4-celled Tetrabaena socialis nuclear genome reveals the essential components for genetic control of cell number at the origin of multicellularity in the volvocine lineage.</title>
        <authorList>
            <person name="Featherston J."/>
            <person name="Arakaki Y."/>
            <person name="Hanschen E.R."/>
            <person name="Ferris P.J."/>
            <person name="Michod R.E."/>
            <person name="Olson B.J.S.C."/>
            <person name="Nozaki H."/>
            <person name="Durand P.M."/>
        </authorList>
    </citation>
    <scope>NUCLEOTIDE SEQUENCE [LARGE SCALE GENOMIC DNA]</scope>
    <source>
        <strain evidence="12 13">NIES-571</strain>
    </source>
</reference>
<dbReference type="Pfam" id="PF06728">
    <property type="entry name" value="PIG-U"/>
    <property type="match status" value="2"/>
</dbReference>
<comment type="similarity">
    <text evidence="3">Belongs to the PIGU family.</text>
</comment>
<dbReference type="GO" id="GO:0006506">
    <property type="term" value="P:GPI anchor biosynthetic process"/>
    <property type="evidence" value="ECO:0007669"/>
    <property type="project" value="UniProtKB-UniPathway"/>
</dbReference>
<feature type="chain" id="PRO_5014390484" evidence="11">
    <location>
        <begin position="17"/>
        <end position="371"/>
    </location>
</feature>
<evidence type="ECO:0000256" key="7">
    <source>
        <dbReference type="ARBA" id="ARBA00022989"/>
    </source>
</evidence>
<evidence type="ECO:0000256" key="10">
    <source>
        <dbReference type="SAM" id="Phobius"/>
    </source>
</evidence>
<feature type="transmembrane region" description="Helical" evidence="10">
    <location>
        <begin position="302"/>
        <end position="321"/>
    </location>
</feature>
<organism evidence="12 13">
    <name type="scientific">Tetrabaena socialis</name>
    <dbReference type="NCBI Taxonomy" id="47790"/>
    <lineage>
        <taxon>Eukaryota</taxon>
        <taxon>Viridiplantae</taxon>
        <taxon>Chlorophyta</taxon>
        <taxon>core chlorophytes</taxon>
        <taxon>Chlorophyceae</taxon>
        <taxon>CS clade</taxon>
        <taxon>Chlamydomonadales</taxon>
        <taxon>Tetrabaenaceae</taxon>
        <taxon>Tetrabaena</taxon>
    </lineage>
</organism>
<evidence type="ECO:0000256" key="3">
    <source>
        <dbReference type="ARBA" id="ARBA00010026"/>
    </source>
</evidence>
<keyword evidence="11" id="KW-0732">Signal</keyword>
<dbReference type="PANTHER" id="PTHR13121">
    <property type="entry name" value="GPI TRANSAMIDASE COMPONENT PIG-U"/>
    <property type="match status" value="1"/>
</dbReference>
<feature type="transmembrane region" description="Helical" evidence="10">
    <location>
        <begin position="206"/>
        <end position="229"/>
    </location>
</feature>
<protein>
    <submittedName>
        <fullName evidence="12">Phosphatidylinositol glycan anchor biosynthesis class U protein</fullName>
    </submittedName>
</protein>
<name>A0A2J8AF96_9CHLO</name>
<keyword evidence="5 10" id="KW-0812">Transmembrane</keyword>
<dbReference type="AlphaFoldDB" id="A0A2J8AF96"/>
<keyword evidence="4" id="KW-0337">GPI-anchor biosynthesis</keyword>
<feature type="region of interest" description="Disordered" evidence="9">
    <location>
        <begin position="115"/>
        <end position="140"/>
    </location>
</feature>
<dbReference type="UniPathway" id="UPA00196"/>
<keyword evidence="6" id="KW-0256">Endoplasmic reticulum</keyword>
<evidence type="ECO:0000256" key="4">
    <source>
        <dbReference type="ARBA" id="ARBA00022502"/>
    </source>
</evidence>
<keyword evidence="8 10" id="KW-0472">Membrane</keyword>
<dbReference type="InterPro" id="IPR009600">
    <property type="entry name" value="PIG-U"/>
</dbReference>
<accession>A0A2J8AF96</accession>
<feature type="compositionally biased region" description="Low complexity" evidence="9">
    <location>
        <begin position="127"/>
        <end position="140"/>
    </location>
</feature>
<proteinExistence type="inferred from homology"/>
<evidence type="ECO:0000256" key="9">
    <source>
        <dbReference type="SAM" id="MobiDB-lite"/>
    </source>
</evidence>
<comment type="caution">
    <text evidence="12">The sequence shown here is derived from an EMBL/GenBank/DDBJ whole genome shotgun (WGS) entry which is preliminary data.</text>
</comment>
<gene>
    <name evidence="12" type="ORF">TSOC_001963</name>
</gene>
<evidence type="ECO:0000256" key="11">
    <source>
        <dbReference type="SAM" id="SignalP"/>
    </source>
</evidence>